<sequence length="335" mass="38901">MNTTVNSRYDRPWKSFEEQLELLRSRGMRIGDDASALTWLRRVGYYRLSAYWYPFRVFKHVQDAKTGSIRTQRTDEFVQDTSFSDAVGLYVFDRRLRVLLSDALERIEVSLRVELAYRLGKSDTFAHLHAEAFHPTFRDRRFGGDGETAFDAWQRRYGGLVARSKEDFVKHYHERHGPDLPIWVAIEVWDFGAVSQLLAMTRVPDQQAIAQRFGITDWKAFSSWVRALSYLRNLVAHHSRVWNRNMVSEPKIPSTHPPDWCADFAGQKYLLSKPFVYLEIVRHLVEVVCPGSQWPQRMAAHLAAFPAQTSQRKLTVAAMGVPNGWERRWLADPGK</sequence>
<accession>A0A7W8G0E4</accession>
<dbReference type="AlphaFoldDB" id="A0A7W8G0E4"/>
<keyword evidence="2" id="KW-1185">Reference proteome</keyword>
<dbReference type="Proteomes" id="UP000521199">
    <property type="component" value="Unassembled WGS sequence"/>
</dbReference>
<comment type="caution">
    <text evidence="1">The sequence shown here is derived from an EMBL/GenBank/DDBJ whole genome shotgun (WGS) entry which is preliminary data.</text>
</comment>
<evidence type="ECO:0000313" key="2">
    <source>
        <dbReference type="Proteomes" id="UP000521199"/>
    </source>
</evidence>
<evidence type="ECO:0000313" key="1">
    <source>
        <dbReference type="EMBL" id="MBB5209091.1"/>
    </source>
</evidence>
<organism evidence="1 2">
    <name type="scientific">Chiayiivirga flava</name>
    <dbReference type="NCBI Taxonomy" id="659595"/>
    <lineage>
        <taxon>Bacteria</taxon>
        <taxon>Pseudomonadati</taxon>
        <taxon>Pseudomonadota</taxon>
        <taxon>Gammaproteobacteria</taxon>
        <taxon>Lysobacterales</taxon>
        <taxon>Lysobacteraceae</taxon>
        <taxon>Chiayiivirga</taxon>
    </lineage>
</organism>
<dbReference type="EMBL" id="JACHHP010000005">
    <property type="protein sequence ID" value="MBB5209091.1"/>
    <property type="molecule type" value="Genomic_DNA"/>
</dbReference>
<proteinExistence type="predicted"/>
<dbReference type="InterPro" id="IPR011664">
    <property type="entry name" value="Abi_system_AbiD/AbiF-like"/>
</dbReference>
<reference evidence="1 2" key="1">
    <citation type="submission" date="2020-08" db="EMBL/GenBank/DDBJ databases">
        <title>Genomic Encyclopedia of Type Strains, Phase IV (KMG-IV): sequencing the most valuable type-strain genomes for metagenomic binning, comparative biology and taxonomic classification.</title>
        <authorList>
            <person name="Goeker M."/>
        </authorList>
    </citation>
    <scope>NUCLEOTIDE SEQUENCE [LARGE SCALE GENOMIC DNA]</scope>
    <source>
        <strain evidence="1 2">DSM 24163</strain>
    </source>
</reference>
<dbReference type="RefSeq" id="WP_221282090.1">
    <property type="nucleotide sequence ID" value="NZ_JACHHP010000005.1"/>
</dbReference>
<protein>
    <submittedName>
        <fullName evidence="1">Abortive infection bacteriophage resistance protein</fullName>
    </submittedName>
</protein>
<name>A0A7W8G0E4_9GAMM</name>
<gene>
    <name evidence="1" type="ORF">HNQ52_002654</name>
</gene>
<dbReference type="Pfam" id="PF07751">
    <property type="entry name" value="Abi_2"/>
    <property type="match status" value="1"/>
</dbReference>